<evidence type="ECO:0000256" key="6">
    <source>
        <dbReference type="SAM" id="Phobius"/>
    </source>
</evidence>
<evidence type="ECO:0000256" key="1">
    <source>
        <dbReference type="ARBA" id="ARBA00004141"/>
    </source>
</evidence>
<dbReference type="GO" id="GO:0016020">
    <property type="term" value="C:membrane"/>
    <property type="evidence" value="ECO:0007669"/>
    <property type="project" value="UniProtKB-SubCell"/>
</dbReference>
<evidence type="ECO:0000256" key="5">
    <source>
        <dbReference type="SAM" id="MobiDB-lite"/>
    </source>
</evidence>
<evidence type="ECO:0000313" key="8">
    <source>
        <dbReference type="EMBL" id="PIA93409.1"/>
    </source>
</evidence>
<keyword evidence="4 6" id="KW-0472">Membrane</keyword>
<dbReference type="EMBL" id="CP134187">
    <property type="protein sequence ID" value="WPB02247.1"/>
    <property type="molecule type" value="Genomic_DNA"/>
</dbReference>
<feature type="transmembrane region" description="Helical" evidence="6">
    <location>
        <begin position="427"/>
        <end position="447"/>
    </location>
</feature>
<evidence type="ECO:0000259" key="7">
    <source>
        <dbReference type="PROSITE" id="PS50850"/>
    </source>
</evidence>
<feature type="transmembrane region" description="Helical" evidence="6">
    <location>
        <begin position="320"/>
        <end position="338"/>
    </location>
</feature>
<keyword evidence="3 6" id="KW-1133">Transmembrane helix</keyword>
<evidence type="ECO:0000313" key="11">
    <source>
        <dbReference type="Proteomes" id="UP001302367"/>
    </source>
</evidence>
<name>A0A2G5HLH9_CERBT</name>
<evidence type="ECO:0000313" key="10">
    <source>
        <dbReference type="Proteomes" id="UP000230605"/>
    </source>
</evidence>
<feature type="domain" description="Major facilitator superfamily (MFS) profile" evidence="7">
    <location>
        <begin position="89"/>
        <end position="517"/>
    </location>
</feature>
<feature type="transmembrane region" description="Helical" evidence="6">
    <location>
        <begin position="397"/>
        <end position="415"/>
    </location>
</feature>
<feature type="transmembrane region" description="Helical" evidence="6">
    <location>
        <begin position="156"/>
        <end position="173"/>
    </location>
</feature>
<organism evidence="8 10">
    <name type="scientific">Cercospora beticola</name>
    <name type="common">Sugarbeet leaf spot fungus</name>
    <dbReference type="NCBI Taxonomy" id="122368"/>
    <lineage>
        <taxon>Eukaryota</taxon>
        <taxon>Fungi</taxon>
        <taxon>Dikarya</taxon>
        <taxon>Ascomycota</taxon>
        <taxon>Pezizomycotina</taxon>
        <taxon>Dothideomycetes</taxon>
        <taxon>Dothideomycetidae</taxon>
        <taxon>Mycosphaerellales</taxon>
        <taxon>Mycosphaerellaceae</taxon>
        <taxon>Cercospora</taxon>
    </lineage>
</organism>
<feature type="transmembrane region" description="Helical" evidence="6">
    <location>
        <begin position="245"/>
        <end position="264"/>
    </location>
</feature>
<feature type="transmembrane region" description="Helical" evidence="6">
    <location>
        <begin position="459"/>
        <end position="480"/>
    </location>
</feature>
<feature type="transmembrane region" description="Helical" evidence="6">
    <location>
        <begin position="88"/>
        <end position="106"/>
    </location>
</feature>
<evidence type="ECO:0000256" key="2">
    <source>
        <dbReference type="ARBA" id="ARBA00022692"/>
    </source>
</evidence>
<feature type="transmembrane region" description="Helical" evidence="6">
    <location>
        <begin position="126"/>
        <end position="144"/>
    </location>
</feature>
<feature type="region of interest" description="Disordered" evidence="5">
    <location>
        <begin position="1"/>
        <end position="56"/>
    </location>
</feature>
<dbReference type="Pfam" id="PF07690">
    <property type="entry name" value="MFS_1"/>
    <property type="match status" value="1"/>
</dbReference>
<feature type="transmembrane region" description="Helical" evidence="6">
    <location>
        <begin position="179"/>
        <end position="200"/>
    </location>
</feature>
<proteinExistence type="predicted"/>
<dbReference type="InterPro" id="IPR036259">
    <property type="entry name" value="MFS_trans_sf"/>
</dbReference>
<keyword evidence="2 6" id="KW-0812">Transmembrane</keyword>
<feature type="compositionally biased region" description="Polar residues" evidence="5">
    <location>
        <begin position="25"/>
        <end position="40"/>
    </location>
</feature>
<dbReference type="AlphaFoldDB" id="A0A2G5HLH9"/>
<evidence type="ECO:0000256" key="4">
    <source>
        <dbReference type="ARBA" id="ARBA00023136"/>
    </source>
</evidence>
<sequence>MEHVEHDLEAATYSTEEEEEKHEQPISNTLTSPEDGSTASTREHVDIPPNVNQKLHSKGLATDNSGLVRWKSGTSAHPRRWPLFRKSYDSAVIIFMEFIMTLFSNVGSSIVPYSIEQLGTSEELGLFYFTTLYLLGQALGGLIFPPLAESFGGRTIYTTCAFGFGAFCALVGASPTVPAVVVGRFVSGFVSAMPAVVACGSIENMWNIKARIWLVHIWIASAVLALALAPAIAVAVSESPLGWQWLFYIAAILGGLMGIACLFMQESRPSQLLRQKVQRVSRTTDFRKLSVNHQDSKPSLSTFVQEGLTMPLRLFFTEPIVFLTSIMAAIVYAVIYLFTAALPQVYEESFGYTRLQGSLVFVSIAVGICFTILPRIYDIRVACRKDAQAIEPEDKLFGFYVAAPVLAVGLWWFAFSVPPLNSSASPWVSICSLALLGYSIVEFDNVLSGYLCDTYASRTASALAPLSFLRATLSGTFPLFGSAMFHNLGANYAMFVLAGIATAFCAVAVLFGVFGKRIRESSPLAEKTVGMGD</sequence>
<dbReference type="PROSITE" id="PS50850">
    <property type="entry name" value="MFS"/>
    <property type="match status" value="1"/>
</dbReference>
<dbReference type="Gene3D" id="1.20.1250.20">
    <property type="entry name" value="MFS general substrate transporter like domains"/>
    <property type="match status" value="1"/>
</dbReference>
<dbReference type="InterPro" id="IPR020846">
    <property type="entry name" value="MFS_dom"/>
</dbReference>
<dbReference type="PANTHER" id="PTHR23502:SF157">
    <property type="entry name" value="MAJOR FACILITATOR SUPERFAMILY (MFS) PROFILE DOMAIN-CONTAINING PROTEIN-RELATED"/>
    <property type="match status" value="1"/>
</dbReference>
<dbReference type="SUPFAM" id="SSF103473">
    <property type="entry name" value="MFS general substrate transporter"/>
    <property type="match status" value="1"/>
</dbReference>
<dbReference type="InterPro" id="IPR011701">
    <property type="entry name" value="MFS"/>
</dbReference>
<dbReference type="Proteomes" id="UP001302367">
    <property type="component" value="Chromosome 4"/>
</dbReference>
<gene>
    <name evidence="8" type="ORF">CB0940_04960</name>
    <name evidence="9" type="ORF">RHO25_006881</name>
</gene>
<dbReference type="PANTHER" id="PTHR23502">
    <property type="entry name" value="MAJOR FACILITATOR SUPERFAMILY"/>
    <property type="match status" value="1"/>
</dbReference>
<comment type="subcellular location">
    <subcellularLocation>
        <location evidence="1">Membrane</location>
        <topology evidence="1">Multi-pass membrane protein</topology>
    </subcellularLocation>
</comment>
<feature type="transmembrane region" description="Helical" evidence="6">
    <location>
        <begin position="358"/>
        <end position="377"/>
    </location>
</feature>
<dbReference type="EMBL" id="LKMD01000105">
    <property type="protein sequence ID" value="PIA93409.1"/>
    <property type="molecule type" value="Genomic_DNA"/>
</dbReference>
<dbReference type="OrthoDB" id="5410178at2759"/>
<accession>A0A2G5HLH9</accession>
<dbReference type="Proteomes" id="UP000230605">
    <property type="component" value="Chromosome 4"/>
</dbReference>
<feature type="transmembrane region" description="Helical" evidence="6">
    <location>
        <begin position="212"/>
        <end position="233"/>
    </location>
</feature>
<keyword evidence="11" id="KW-1185">Reference proteome</keyword>
<feature type="transmembrane region" description="Helical" evidence="6">
    <location>
        <begin position="492"/>
        <end position="514"/>
    </location>
</feature>
<evidence type="ECO:0000313" key="9">
    <source>
        <dbReference type="EMBL" id="WPB02247.1"/>
    </source>
</evidence>
<reference evidence="8 10" key="1">
    <citation type="submission" date="2015-10" db="EMBL/GenBank/DDBJ databases">
        <title>The cercosporin biosynthetic gene cluster was horizontally transferred to several fungal lineages and shown to be expanded in Cercospora beticola based on microsynteny with recipient genomes.</title>
        <authorList>
            <person name="De Jonge R."/>
            <person name="Ebert M.K."/>
            <person name="Suttle J.C."/>
            <person name="Jurick Ii W.M."/>
            <person name="Secor G.A."/>
            <person name="Thomma B.P."/>
            <person name="Van De Peer Y."/>
            <person name="Bolton M.D."/>
        </authorList>
    </citation>
    <scope>NUCLEOTIDE SEQUENCE [LARGE SCALE GENOMIC DNA]</scope>
    <source>
        <strain evidence="8 10">09-40</strain>
    </source>
</reference>
<protein>
    <submittedName>
        <fullName evidence="8">Putative transporter</fullName>
    </submittedName>
</protein>
<evidence type="ECO:0000256" key="3">
    <source>
        <dbReference type="ARBA" id="ARBA00022989"/>
    </source>
</evidence>
<reference evidence="9 11" key="2">
    <citation type="submission" date="2023-09" db="EMBL/GenBank/DDBJ databases">
        <title>Complete-Gapless Cercospora beticola genome.</title>
        <authorList>
            <person name="Wyatt N.A."/>
            <person name="Spanner R.E."/>
            <person name="Bolton M.D."/>
        </authorList>
    </citation>
    <scope>NUCLEOTIDE SEQUENCE [LARGE SCALE GENOMIC DNA]</scope>
    <source>
        <strain evidence="9">Cb09-40</strain>
    </source>
</reference>
<dbReference type="GO" id="GO:0022857">
    <property type="term" value="F:transmembrane transporter activity"/>
    <property type="evidence" value="ECO:0007669"/>
    <property type="project" value="InterPro"/>
</dbReference>